<dbReference type="STRING" id="760192.Halhy_0449"/>
<accession>F4KY96</accession>
<dbReference type="PANTHER" id="PTHR12526">
    <property type="entry name" value="GLYCOSYLTRANSFERASE"/>
    <property type="match status" value="1"/>
</dbReference>
<dbReference type="EMBL" id="CP002691">
    <property type="protein sequence ID" value="AEE48359.1"/>
    <property type="molecule type" value="Genomic_DNA"/>
</dbReference>
<dbReference type="OrthoDB" id="9794575at2"/>
<dbReference type="Proteomes" id="UP000008461">
    <property type="component" value="Chromosome"/>
</dbReference>
<keyword evidence="5" id="KW-1185">Reference proteome</keyword>
<proteinExistence type="predicted"/>
<keyword evidence="1" id="KW-0328">Glycosyltransferase</keyword>
<protein>
    <submittedName>
        <fullName evidence="4">Glycosyl transferase, group 1</fullName>
    </submittedName>
</protein>
<dbReference type="KEGG" id="hhy:Halhy_0449"/>
<dbReference type="RefSeq" id="WP_013762923.1">
    <property type="nucleotide sequence ID" value="NC_015510.1"/>
</dbReference>
<feature type="domain" description="Glycosyltransferase subfamily 4-like N-terminal" evidence="3">
    <location>
        <begin position="128"/>
        <end position="232"/>
    </location>
</feature>
<evidence type="ECO:0000259" key="3">
    <source>
        <dbReference type="Pfam" id="PF13579"/>
    </source>
</evidence>
<evidence type="ECO:0000313" key="5">
    <source>
        <dbReference type="Proteomes" id="UP000008461"/>
    </source>
</evidence>
<dbReference type="CDD" id="cd03794">
    <property type="entry name" value="GT4_WbuB-like"/>
    <property type="match status" value="1"/>
</dbReference>
<reference key="2">
    <citation type="submission" date="2011-04" db="EMBL/GenBank/DDBJ databases">
        <title>Complete sequence of chromosome of Haliscomenobacter hydrossis DSM 1100.</title>
        <authorList>
            <consortium name="US DOE Joint Genome Institute (JGI-PGF)"/>
            <person name="Lucas S."/>
            <person name="Han J."/>
            <person name="Lapidus A."/>
            <person name="Bruce D."/>
            <person name="Goodwin L."/>
            <person name="Pitluck S."/>
            <person name="Peters L."/>
            <person name="Kyrpides N."/>
            <person name="Mavromatis K."/>
            <person name="Ivanova N."/>
            <person name="Ovchinnikova G."/>
            <person name="Pagani I."/>
            <person name="Daligault H."/>
            <person name="Detter J.C."/>
            <person name="Han C."/>
            <person name="Land M."/>
            <person name="Hauser L."/>
            <person name="Markowitz V."/>
            <person name="Cheng J.-F."/>
            <person name="Hugenholtz P."/>
            <person name="Woyke T."/>
            <person name="Wu D."/>
            <person name="Verbarg S."/>
            <person name="Frueling A."/>
            <person name="Brambilla E."/>
            <person name="Klenk H.-P."/>
            <person name="Eisen J.A."/>
        </authorList>
    </citation>
    <scope>NUCLEOTIDE SEQUENCE</scope>
    <source>
        <strain>DSM 1100</strain>
    </source>
</reference>
<dbReference type="SUPFAM" id="SSF53756">
    <property type="entry name" value="UDP-Glycosyltransferase/glycogen phosphorylase"/>
    <property type="match status" value="1"/>
</dbReference>
<keyword evidence="2 4" id="KW-0808">Transferase</keyword>
<organism evidence="4 5">
    <name type="scientific">Haliscomenobacter hydrossis (strain ATCC 27775 / DSM 1100 / LMG 10767 / O)</name>
    <dbReference type="NCBI Taxonomy" id="760192"/>
    <lineage>
        <taxon>Bacteria</taxon>
        <taxon>Pseudomonadati</taxon>
        <taxon>Bacteroidota</taxon>
        <taxon>Saprospiria</taxon>
        <taxon>Saprospirales</taxon>
        <taxon>Haliscomenobacteraceae</taxon>
        <taxon>Haliscomenobacter</taxon>
    </lineage>
</organism>
<dbReference type="InterPro" id="IPR028098">
    <property type="entry name" value="Glyco_trans_4-like_N"/>
</dbReference>
<dbReference type="AlphaFoldDB" id="F4KY96"/>
<evidence type="ECO:0000256" key="1">
    <source>
        <dbReference type="ARBA" id="ARBA00022676"/>
    </source>
</evidence>
<dbReference type="Gene3D" id="3.40.50.2000">
    <property type="entry name" value="Glycogen Phosphorylase B"/>
    <property type="match status" value="2"/>
</dbReference>
<evidence type="ECO:0000313" key="4">
    <source>
        <dbReference type="EMBL" id="AEE48359.1"/>
    </source>
</evidence>
<evidence type="ECO:0000256" key="2">
    <source>
        <dbReference type="ARBA" id="ARBA00022679"/>
    </source>
</evidence>
<reference evidence="4 5" key="1">
    <citation type="journal article" date="2011" name="Stand. Genomic Sci.">
        <title>Complete genome sequence of Haliscomenobacter hydrossis type strain (O).</title>
        <authorList>
            <consortium name="US DOE Joint Genome Institute (JGI-PGF)"/>
            <person name="Daligault H."/>
            <person name="Lapidus A."/>
            <person name="Zeytun A."/>
            <person name="Nolan M."/>
            <person name="Lucas S."/>
            <person name="Del Rio T.G."/>
            <person name="Tice H."/>
            <person name="Cheng J.F."/>
            <person name="Tapia R."/>
            <person name="Han C."/>
            <person name="Goodwin L."/>
            <person name="Pitluck S."/>
            <person name="Liolios K."/>
            <person name="Pagani I."/>
            <person name="Ivanova N."/>
            <person name="Huntemann M."/>
            <person name="Mavromatis K."/>
            <person name="Mikhailova N."/>
            <person name="Pati A."/>
            <person name="Chen A."/>
            <person name="Palaniappan K."/>
            <person name="Land M."/>
            <person name="Hauser L."/>
            <person name="Brambilla E.M."/>
            <person name="Rohde M."/>
            <person name="Verbarg S."/>
            <person name="Goker M."/>
            <person name="Bristow J."/>
            <person name="Eisen J.A."/>
            <person name="Markowitz V."/>
            <person name="Hugenholtz P."/>
            <person name="Kyrpides N.C."/>
            <person name="Klenk H.P."/>
            <person name="Woyke T."/>
        </authorList>
    </citation>
    <scope>NUCLEOTIDE SEQUENCE [LARGE SCALE GENOMIC DNA]</scope>
    <source>
        <strain evidence="5">ATCC 27775 / DSM 1100 / LMG 10767 / O</strain>
    </source>
</reference>
<dbReference type="HOGENOM" id="CLU_032377_0_0_10"/>
<dbReference type="Pfam" id="PF13579">
    <property type="entry name" value="Glyco_trans_4_4"/>
    <property type="match status" value="1"/>
</dbReference>
<name>F4KY96_HALH1</name>
<sequence length="439" mass="49392">MKKFLLITYYWPPAGGGGVMRWVKMTKYIRQYGWEPIVYTPSNGETAAFDESLAKEVAPDLQVVKTPIWEPYQLYKQFLGRKKEDKIYSGFINEGKKESLAQKISVFIRGNFFIPDARMFWIKPSIKYLSKYLRDHPVDAIVSTGPPHSMHLIAEGVHRATGIPWIADFRDPWTNIDFYKDLRLSSWADARHKALEQKVLTTASRVVAVTWRSREEFVALCGRQDIAVIPNGFDDADFTQAQTAVLDADFSIAHIGSMNKDRNPEVFWQAVQAALDEAPELKNHLKIRLIGPTDFSVRESVQRYGLQNHTEFIDFVPHAEAVKYQQQSQVNLLLINNSPNARTIIPGKLYEYLGSGRPLLAIGPCDSDSAKVIELTKGGALHNYEDVQGLKNSILHFFAAYQAGALQGSAEGIQQFTRRHLAGEFAGLLSEVSSALGKV</sequence>
<dbReference type="PANTHER" id="PTHR12526:SF629">
    <property type="entry name" value="TEICHURONIC ACID BIOSYNTHESIS GLYCOSYLTRANSFERASE TUAH-RELATED"/>
    <property type="match status" value="1"/>
</dbReference>
<dbReference type="eggNOG" id="COG0438">
    <property type="taxonomic scope" value="Bacteria"/>
</dbReference>
<dbReference type="GO" id="GO:0016757">
    <property type="term" value="F:glycosyltransferase activity"/>
    <property type="evidence" value="ECO:0007669"/>
    <property type="project" value="UniProtKB-KW"/>
</dbReference>
<gene>
    <name evidence="4" type="ordered locus">Halhy_0449</name>
</gene>